<evidence type="ECO:0000259" key="7">
    <source>
        <dbReference type="Pfam" id="PF08244"/>
    </source>
</evidence>
<dbReference type="GO" id="GO:0005987">
    <property type="term" value="P:sucrose catabolic process"/>
    <property type="evidence" value="ECO:0007669"/>
    <property type="project" value="TreeGrafter"/>
</dbReference>
<comment type="similarity">
    <text evidence="1 4">Belongs to the glycosyl hydrolase 32 family.</text>
</comment>
<dbReference type="PROSITE" id="PS00609">
    <property type="entry name" value="GLYCOSYL_HYDROL_F32"/>
    <property type="match status" value="1"/>
</dbReference>
<dbReference type="InterPro" id="IPR013148">
    <property type="entry name" value="Glyco_hydro_32_N"/>
</dbReference>
<feature type="signal peptide" evidence="5">
    <location>
        <begin position="1"/>
        <end position="24"/>
    </location>
</feature>
<keyword evidence="3 4" id="KW-0326">Glycosidase</keyword>
<comment type="caution">
    <text evidence="8">The sequence shown here is derived from an EMBL/GenBank/DDBJ whole genome shotgun (WGS) entry which is preliminary data.</text>
</comment>
<dbReference type="Pfam" id="PF08244">
    <property type="entry name" value="Glyco_hydro_32C"/>
    <property type="match status" value="1"/>
</dbReference>
<dbReference type="SUPFAM" id="SSF75005">
    <property type="entry name" value="Arabinanase/levansucrase/invertase"/>
    <property type="match status" value="1"/>
</dbReference>
<feature type="domain" description="Glycosyl hydrolase family 32 N-terminal" evidence="6">
    <location>
        <begin position="48"/>
        <end position="373"/>
    </location>
</feature>
<dbReference type="Proteomes" id="UP000217994">
    <property type="component" value="Unassembled WGS sequence"/>
</dbReference>
<feature type="domain" description="Glycosyl hydrolase family 32 C-terminal" evidence="7">
    <location>
        <begin position="402"/>
        <end position="532"/>
    </location>
</feature>
<evidence type="ECO:0000256" key="4">
    <source>
        <dbReference type="RuleBase" id="RU362110"/>
    </source>
</evidence>
<evidence type="ECO:0000259" key="6">
    <source>
        <dbReference type="Pfam" id="PF00251"/>
    </source>
</evidence>
<accession>A0A2A4FJ20</accession>
<evidence type="ECO:0000313" key="9">
    <source>
        <dbReference type="Proteomes" id="UP000217994"/>
    </source>
</evidence>
<protein>
    <submittedName>
        <fullName evidence="8">Levanase</fullName>
    </submittedName>
</protein>
<reference evidence="8 9" key="1">
    <citation type="submission" date="2017-01" db="EMBL/GenBank/DDBJ databases">
        <title>Whole-Genome Shotgun Sequencing of Two beta-Proteobacterial Species in Search of the Bulgecin Biosynthetic Cluster.</title>
        <authorList>
            <person name="Horsman M.E."/>
            <person name="Marous D.R."/>
            <person name="Li R."/>
            <person name="Oliver R.A."/>
            <person name="Byun B."/>
            <person name="Emrich S.J."/>
            <person name="Boggess B."/>
            <person name="Townsend C.A."/>
            <person name="Mobashery S."/>
        </authorList>
    </citation>
    <scope>NUCLEOTIDE SEQUENCE [LARGE SCALE GENOMIC DNA]</scope>
    <source>
        <strain evidence="8 9">ATCC 31433</strain>
    </source>
</reference>
<dbReference type="InterPro" id="IPR013189">
    <property type="entry name" value="Glyco_hydro_32_C"/>
</dbReference>
<keyword evidence="5" id="KW-0732">Signal</keyword>
<dbReference type="InterPro" id="IPR001362">
    <property type="entry name" value="Glyco_hydro_32"/>
</dbReference>
<dbReference type="Gene3D" id="2.115.10.20">
    <property type="entry name" value="Glycosyl hydrolase domain, family 43"/>
    <property type="match status" value="1"/>
</dbReference>
<dbReference type="PANTHER" id="PTHR42800:SF1">
    <property type="entry name" value="EXOINULINASE INUD (AFU_ORTHOLOGUE AFUA_5G00480)"/>
    <property type="match status" value="1"/>
</dbReference>
<evidence type="ECO:0000256" key="2">
    <source>
        <dbReference type="ARBA" id="ARBA00022801"/>
    </source>
</evidence>
<evidence type="ECO:0000313" key="8">
    <source>
        <dbReference type="EMBL" id="PCE33371.1"/>
    </source>
</evidence>
<evidence type="ECO:0000256" key="1">
    <source>
        <dbReference type="ARBA" id="ARBA00009902"/>
    </source>
</evidence>
<dbReference type="Gene3D" id="2.60.120.560">
    <property type="entry name" value="Exo-inulinase, domain 1"/>
    <property type="match status" value="1"/>
</dbReference>
<name>A0A2A4FJ20_9BURK</name>
<feature type="chain" id="PRO_5012810918" evidence="5">
    <location>
        <begin position="25"/>
        <end position="553"/>
    </location>
</feature>
<dbReference type="CDD" id="cd18622">
    <property type="entry name" value="GH32_Inu-like"/>
    <property type="match status" value="1"/>
</dbReference>
<dbReference type="AlphaFoldDB" id="A0A2A4FJ20"/>
<dbReference type="Pfam" id="PF00251">
    <property type="entry name" value="Glyco_hydro_32N"/>
    <property type="match status" value="1"/>
</dbReference>
<evidence type="ECO:0000256" key="5">
    <source>
        <dbReference type="SAM" id="SignalP"/>
    </source>
</evidence>
<evidence type="ECO:0000256" key="3">
    <source>
        <dbReference type="ARBA" id="ARBA00023295"/>
    </source>
</evidence>
<dbReference type="InterPro" id="IPR013320">
    <property type="entry name" value="ConA-like_dom_sf"/>
</dbReference>
<dbReference type="EMBL" id="MTZU01000017">
    <property type="protein sequence ID" value="PCE33371.1"/>
    <property type="molecule type" value="Genomic_DNA"/>
</dbReference>
<dbReference type="InterPro" id="IPR023296">
    <property type="entry name" value="Glyco_hydro_beta-prop_sf"/>
</dbReference>
<keyword evidence="2 4" id="KW-0378">Hydrolase</keyword>
<dbReference type="GO" id="GO:0004575">
    <property type="term" value="F:sucrose alpha-glucosidase activity"/>
    <property type="evidence" value="ECO:0007669"/>
    <property type="project" value="TreeGrafter"/>
</dbReference>
<dbReference type="SMART" id="SM00640">
    <property type="entry name" value="Glyco_32"/>
    <property type="match status" value="1"/>
</dbReference>
<organism evidence="8 9">
    <name type="scientific">Burkholderia ubonensis subsp. mesacidophila</name>
    <dbReference type="NCBI Taxonomy" id="265293"/>
    <lineage>
        <taxon>Bacteria</taxon>
        <taxon>Pseudomonadati</taxon>
        <taxon>Pseudomonadota</taxon>
        <taxon>Betaproteobacteria</taxon>
        <taxon>Burkholderiales</taxon>
        <taxon>Burkholderiaceae</taxon>
        <taxon>Burkholderia</taxon>
        <taxon>Burkholderia cepacia complex</taxon>
    </lineage>
</organism>
<sequence length="553" mass="59837">MRFTLPRFPFRTALLLACTAGAHAAAPYIAPCAAPAADGTPQWRPAIHYTPRRNWMNDPNGLVYENGRYHLFYQFNPAGNDWGNMSWGHAISTDLVHWREQPVAMHANATEEFFSGSIVADTRNTSGLGAPGQAPLVALYTSVYKAGSGHAPGTQAQSLAYSVDHGATWLPYAHNPVLTLDPESKQFRDPKVSWYAPGGYWLMTTVVADAQVVKLYRSDDLIHWAFLSDFTLPGVPHDGALWEMPDLIPLPLDGDPARIRWVMIVNVNPWSIAGGSGAMYFVGDFDGRTFTPERVAPAGADPVQFRWVDHGADFYAAGTFSGAPGAQPVGIAWMSNWDYAAKAPTTPWRGAMTLPRAFALKTIDGEPRLVVTPAPAFDAWADDRPSTHLGDVSVASATRELPAATRGTVQRITLTLTTQSAARAGLVVRRSADGAIGTRIVYDTAKQTLTLDRSQSGEANFSNAFSRQHIVNLPLDHGRLTLEIVVDRGSVEVFAGHGRTAITDLIFPPGDADRVAVFAEHGGATFGGLTVTNLARQDDADRTCRADRACCAQ</sequence>
<dbReference type="PANTHER" id="PTHR42800">
    <property type="entry name" value="EXOINULINASE INUD (AFU_ORTHOLOGUE AFUA_5G00480)"/>
    <property type="match status" value="1"/>
</dbReference>
<proteinExistence type="inferred from homology"/>
<dbReference type="SUPFAM" id="SSF49899">
    <property type="entry name" value="Concanavalin A-like lectins/glucanases"/>
    <property type="match status" value="1"/>
</dbReference>
<dbReference type="GO" id="GO:0005737">
    <property type="term" value="C:cytoplasm"/>
    <property type="evidence" value="ECO:0007669"/>
    <property type="project" value="TreeGrafter"/>
</dbReference>
<dbReference type="RefSeq" id="WP_084908559.1">
    <property type="nucleotide sequence ID" value="NZ_CP020738.1"/>
</dbReference>
<gene>
    <name evidence="8" type="ORF">BZL54_05720</name>
</gene>
<dbReference type="InterPro" id="IPR018053">
    <property type="entry name" value="Glyco_hydro_32_AS"/>
</dbReference>
<dbReference type="GeneID" id="69000442"/>